<evidence type="ECO:0000313" key="3">
    <source>
        <dbReference type="Proteomes" id="UP000663923"/>
    </source>
</evidence>
<feature type="domain" description="Bacteriophage phiJL001 Gp84 C-terminal" evidence="1">
    <location>
        <begin position="192"/>
        <end position="268"/>
    </location>
</feature>
<accession>A0ABX7TB42</accession>
<dbReference type="EMBL" id="CP071794">
    <property type="protein sequence ID" value="QTD57553.1"/>
    <property type="molecule type" value="Genomic_DNA"/>
</dbReference>
<evidence type="ECO:0000313" key="2">
    <source>
        <dbReference type="EMBL" id="QTD57553.1"/>
    </source>
</evidence>
<dbReference type="Proteomes" id="UP000663923">
    <property type="component" value="Chromosome"/>
</dbReference>
<dbReference type="InterPro" id="IPR018964">
    <property type="entry name" value="Phage_phiJL001_Gp84_C"/>
</dbReference>
<organism evidence="2 3">
    <name type="scientific">Parasphingorhabdus cellanae</name>
    <dbReference type="NCBI Taxonomy" id="2806553"/>
    <lineage>
        <taxon>Bacteria</taxon>
        <taxon>Pseudomonadati</taxon>
        <taxon>Pseudomonadota</taxon>
        <taxon>Alphaproteobacteria</taxon>
        <taxon>Sphingomonadales</taxon>
        <taxon>Sphingomonadaceae</taxon>
        <taxon>Parasphingorhabdus</taxon>
    </lineage>
</organism>
<protein>
    <submittedName>
        <fullName evidence="2">DUF2163 domain-containing protein</fullName>
    </submittedName>
</protein>
<keyword evidence="3" id="KW-1185">Reference proteome</keyword>
<evidence type="ECO:0000259" key="1">
    <source>
        <dbReference type="Pfam" id="PF09356"/>
    </source>
</evidence>
<name>A0ABX7TB42_9SPHN</name>
<sequence length="276" mass="29782">MSGGMDGHWLDAPLTTCCYAWRLERSDGVTIGFVSHDRDLVIDNLRYRAAPGMVPSTIALSDSLEMDSVDIAGVMTSAAIAEPDLVAGRWNGARLHISLVNWENPEDEPLHLISGEFGEIARSGDAFRVEMLGGTSFLDEAIAPLTSPTCRARLGDRACKVSLAAHQAEMELSQMAESQLIFADLQGRASDYIYGELRWLSGRNCGLSFAIIGGAGDALRLADQPTQPVSVGDRALLTAGCDKTFATCRARFHNSINFRGEPHLPGNDLLTRYPGA</sequence>
<dbReference type="Pfam" id="PF09931">
    <property type="entry name" value="Phage_phiJL001_Gp84_N"/>
    <property type="match status" value="1"/>
</dbReference>
<gene>
    <name evidence="2" type="ORF">J4G78_08550</name>
</gene>
<reference evidence="2 3" key="1">
    <citation type="submission" date="2021-03" db="EMBL/GenBank/DDBJ databases">
        <title>Complete genome of Parasphingorhabdus_sp.JHSY0214.</title>
        <authorList>
            <person name="Yoo J.H."/>
            <person name="Bae J.W."/>
        </authorList>
    </citation>
    <scope>NUCLEOTIDE SEQUENCE [LARGE SCALE GENOMIC DNA]</scope>
    <source>
        <strain evidence="2 3">JHSY0214</strain>
    </source>
</reference>
<dbReference type="NCBIfam" id="TIGR02218">
    <property type="entry name" value="phg_TIGR02218"/>
    <property type="match status" value="1"/>
</dbReference>
<dbReference type="InterPro" id="IPR011928">
    <property type="entry name" value="Phage_phiJL001_Gp84"/>
</dbReference>
<dbReference type="RefSeq" id="WP_207990114.1">
    <property type="nucleotide sequence ID" value="NZ_CP071794.1"/>
</dbReference>
<proteinExistence type="predicted"/>
<dbReference type="Pfam" id="PF09356">
    <property type="entry name" value="Phage_BR0599"/>
    <property type="match status" value="1"/>
</dbReference>